<evidence type="ECO:0000256" key="2">
    <source>
        <dbReference type="ARBA" id="ARBA00022723"/>
    </source>
</evidence>
<evidence type="ECO:0000256" key="1">
    <source>
        <dbReference type="ARBA" id="ARBA00004123"/>
    </source>
</evidence>
<proteinExistence type="predicted"/>
<dbReference type="PANTHER" id="PTHR46481:SF10">
    <property type="entry name" value="ZINC FINGER BED DOMAIN-CONTAINING PROTEIN 39"/>
    <property type="match status" value="1"/>
</dbReference>
<dbReference type="OrthoDB" id="2690041at2759"/>
<dbReference type="GO" id="GO:0008270">
    <property type="term" value="F:zinc ion binding"/>
    <property type="evidence" value="ECO:0007669"/>
    <property type="project" value="UniProtKB-KW"/>
</dbReference>
<feature type="non-terminal residue" evidence="7">
    <location>
        <position position="1"/>
    </location>
</feature>
<feature type="non-terminal residue" evidence="7">
    <location>
        <position position="211"/>
    </location>
</feature>
<dbReference type="InterPro" id="IPR052035">
    <property type="entry name" value="ZnF_BED_domain_contain"/>
</dbReference>
<comment type="subcellular location">
    <subcellularLocation>
        <location evidence="1">Nucleus</location>
    </subcellularLocation>
</comment>
<dbReference type="InterPro" id="IPR012337">
    <property type="entry name" value="RNaseH-like_sf"/>
</dbReference>
<protein>
    <recommendedName>
        <fullName evidence="9">hAT-like transposase RNase-H fold domain-containing protein</fullName>
    </recommendedName>
</protein>
<feature type="signal peptide" evidence="6">
    <location>
        <begin position="1"/>
        <end position="25"/>
    </location>
</feature>
<organism evidence="7 8">
    <name type="scientific">Botryobasidium botryosum (strain FD-172 SS1)</name>
    <dbReference type="NCBI Taxonomy" id="930990"/>
    <lineage>
        <taxon>Eukaryota</taxon>
        <taxon>Fungi</taxon>
        <taxon>Dikarya</taxon>
        <taxon>Basidiomycota</taxon>
        <taxon>Agaricomycotina</taxon>
        <taxon>Agaricomycetes</taxon>
        <taxon>Cantharellales</taxon>
        <taxon>Botryobasidiaceae</taxon>
        <taxon>Botryobasidium</taxon>
    </lineage>
</organism>
<keyword evidence="4" id="KW-0862">Zinc</keyword>
<feature type="chain" id="PRO_5001641013" description="hAT-like transposase RNase-H fold domain-containing protein" evidence="6">
    <location>
        <begin position="26"/>
        <end position="211"/>
    </location>
</feature>
<keyword evidence="5" id="KW-0539">Nucleus</keyword>
<dbReference type="InParanoid" id="A0A067M564"/>
<evidence type="ECO:0008006" key="9">
    <source>
        <dbReference type="Google" id="ProtNLM"/>
    </source>
</evidence>
<keyword evidence="2" id="KW-0479">Metal-binding</keyword>
<evidence type="ECO:0000256" key="3">
    <source>
        <dbReference type="ARBA" id="ARBA00022771"/>
    </source>
</evidence>
<keyword evidence="8" id="KW-1185">Reference proteome</keyword>
<dbReference type="Proteomes" id="UP000027195">
    <property type="component" value="Unassembled WGS sequence"/>
</dbReference>
<dbReference type="HOGENOM" id="CLU_009123_6_0_1"/>
<evidence type="ECO:0000256" key="4">
    <source>
        <dbReference type="ARBA" id="ARBA00022833"/>
    </source>
</evidence>
<dbReference type="EMBL" id="KL198063">
    <property type="protein sequence ID" value="KDQ10898.1"/>
    <property type="molecule type" value="Genomic_DNA"/>
</dbReference>
<keyword evidence="6" id="KW-0732">Signal</keyword>
<keyword evidence="3" id="KW-0863">Zinc-finger</keyword>
<dbReference type="SUPFAM" id="SSF53098">
    <property type="entry name" value="Ribonuclease H-like"/>
    <property type="match status" value="1"/>
</dbReference>
<evidence type="ECO:0000256" key="6">
    <source>
        <dbReference type="SAM" id="SignalP"/>
    </source>
</evidence>
<sequence>YRCFPHIIHLSVTAILACVTDLKNAEGSMSQWEPTENATEGIQRDVISIARVLVRTIRASGLRREEFEEVVGQVYPDMRPILELLRDMPIRWSSTYLMLQRVLRLREAIEVFLAHPANAIFDKYKLPPAEWGSLEEMVEILEYPHQAQQVLSMETVPSLAMAIPAMEALLFQWEALSAKKPHLSPMILAGHAKICEYYAVMRRSKTYVFAM</sequence>
<accession>A0A067M564</accession>
<dbReference type="PANTHER" id="PTHR46481">
    <property type="entry name" value="ZINC FINGER BED DOMAIN-CONTAINING PROTEIN 4"/>
    <property type="match status" value="1"/>
</dbReference>
<name>A0A067M564_BOTB1</name>
<evidence type="ECO:0000313" key="7">
    <source>
        <dbReference type="EMBL" id="KDQ10898.1"/>
    </source>
</evidence>
<evidence type="ECO:0000313" key="8">
    <source>
        <dbReference type="Proteomes" id="UP000027195"/>
    </source>
</evidence>
<gene>
    <name evidence="7" type="ORF">BOTBODRAFT_88067</name>
</gene>
<reference evidence="8" key="1">
    <citation type="journal article" date="2014" name="Proc. Natl. Acad. Sci. U.S.A.">
        <title>Extensive sampling of basidiomycete genomes demonstrates inadequacy of the white-rot/brown-rot paradigm for wood decay fungi.</title>
        <authorList>
            <person name="Riley R."/>
            <person name="Salamov A.A."/>
            <person name="Brown D.W."/>
            <person name="Nagy L.G."/>
            <person name="Floudas D."/>
            <person name="Held B.W."/>
            <person name="Levasseur A."/>
            <person name="Lombard V."/>
            <person name="Morin E."/>
            <person name="Otillar R."/>
            <person name="Lindquist E.A."/>
            <person name="Sun H."/>
            <person name="LaButti K.M."/>
            <person name="Schmutz J."/>
            <person name="Jabbour D."/>
            <person name="Luo H."/>
            <person name="Baker S.E."/>
            <person name="Pisabarro A.G."/>
            <person name="Walton J.D."/>
            <person name="Blanchette R.A."/>
            <person name="Henrissat B."/>
            <person name="Martin F."/>
            <person name="Cullen D."/>
            <person name="Hibbett D.S."/>
            <person name="Grigoriev I.V."/>
        </authorList>
    </citation>
    <scope>NUCLEOTIDE SEQUENCE [LARGE SCALE GENOMIC DNA]</scope>
    <source>
        <strain evidence="8">FD-172 SS1</strain>
    </source>
</reference>
<evidence type="ECO:0000256" key="5">
    <source>
        <dbReference type="ARBA" id="ARBA00023242"/>
    </source>
</evidence>
<dbReference type="GO" id="GO:0005634">
    <property type="term" value="C:nucleus"/>
    <property type="evidence" value="ECO:0007669"/>
    <property type="project" value="UniProtKB-SubCell"/>
</dbReference>
<dbReference type="AlphaFoldDB" id="A0A067M564"/>